<dbReference type="Gene3D" id="1.10.10.410">
    <property type="match status" value="1"/>
</dbReference>
<keyword evidence="3 7" id="KW-0547">Nucleotide-binding</keyword>
<organism evidence="10 11">
    <name type="scientific">Leucosporidium creatinivorum</name>
    <dbReference type="NCBI Taxonomy" id="106004"/>
    <lineage>
        <taxon>Eukaryota</taxon>
        <taxon>Fungi</taxon>
        <taxon>Dikarya</taxon>
        <taxon>Basidiomycota</taxon>
        <taxon>Pucciniomycotina</taxon>
        <taxon>Microbotryomycetes</taxon>
        <taxon>Leucosporidiales</taxon>
        <taxon>Leucosporidium</taxon>
    </lineage>
</organism>
<keyword evidence="2 7" id="KW-0436">Ligase</keyword>
<dbReference type="GO" id="GO:0030956">
    <property type="term" value="C:glutamyl-tRNA(Gln) amidotransferase complex"/>
    <property type="evidence" value="ECO:0007669"/>
    <property type="project" value="UniProtKB-UniRule"/>
</dbReference>
<dbReference type="FunCoup" id="A0A1Y2F2U4">
    <property type="interactions" value="292"/>
</dbReference>
<protein>
    <recommendedName>
        <fullName evidence="7">Glutamyl-tRNA(Gln) amidotransferase subunit B, mitochondrial</fullName>
        <shortName evidence="7">Glu-AdT subunit B</shortName>
        <ecNumber evidence="7">6.3.5.-</ecNumber>
    </recommendedName>
</protein>
<dbReference type="Proteomes" id="UP000193467">
    <property type="component" value="Unassembled WGS sequence"/>
</dbReference>
<dbReference type="SUPFAM" id="SSF89095">
    <property type="entry name" value="GatB/YqeY motif"/>
    <property type="match status" value="1"/>
</dbReference>
<evidence type="ECO:0000256" key="2">
    <source>
        <dbReference type="ARBA" id="ARBA00022598"/>
    </source>
</evidence>
<dbReference type="InterPro" id="IPR003789">
    <property type="entry name" value="Asn/Gln_tRNA_amidoTrase-B-like"/>
</dbReference>
<keyword evidence="4 7" id="KW-0067">ATP-binding</keyword>
<evidence type="ECO:0000256" key="4">
    <source>
        <dbReference type="ARBA" id="ARBA00022840"/>
    </source>
</evidence>
<dbReference type="Pfam" id="PF02637">
    <property type="entry name" value="GatB_Yqey"/>
    <property type="match status" value="1"/>
</dbReference>
<dbReference type="InterPro" id="IPR014746">
    <property type="entry name" value="Gln_synth/guanido_kin_cat_dom"/>
</dbReference>
<dbReference type="PANTHER" id="PTHR11659:SF0">
    <property type="entry name" value="GLUTAMYL-TRNA(GLN) AMIDOTRANSFERASE SUBUNIT B, MITOCHONDRIAL"/>
    <property type="match status" value="1"/>
</dbReference>
<evidence type="ECO:0000313" key="11">
    <source>
        <dbReference type="Proteomes" id="UP000193467"/>
    </source>
</evidence>
<dbReference type="InterPro" id="IPR017958">
    <property type="entry name" value="Gln-tRNA_amidoTrfase_suB_CS"/>
</dbReference>
<comment type="function">
    <text evidence="7">Allows the formation of correctly charged Gln-tRNA(Gln) through the transamidation of misacylated Glu-tRNA(Gln) in the mitochondria. The reaction takes place in the presence of glutamine and ATP through an activated gamma-phospho-Glu-tRNA(Gln).</text>
</comment>
<gene>
    <name evidence="10" type="ORF">BCR35DRAFT_353003</name>
</gene>
<dbReference type="GO" id="GO:0005524">
    <property type="term" value="F:ATP binding"/>
    <property type="evidence" value="ECO:0007669"/>
    <property type="project" value="UniProtKB-KW"/>
</dbReference>
<dbReference type="GO" id="GO:0070681">
    <property type="term" value="P:glutaminyl-tRNAGln biosynthesis via transamidation"/>
    <property type="evidence" value="ECO:0007669"/>
    <property type="project" value="UniProtKB-UniRule"/>
</dbReference>
<dbReference type="Pfam" id="PF02934">
    <property type="entry name" value="GatB_N"/>
    <property type="match status" value="1"/>
</dbReference>
<reference evidence="10 11" key="1">
    <citation type="submission" date="2016-07" db="EMBL/GenBank/DDBJ databases">
        <title>Pervasive Adenine N6-methylation of Active Genes in Fungi.</title>
        <authorList>
            <consortium name="DOE Joint Genome Institute"/>
            <person name="Mondo S.J."/>
            <person name="Dannebaum R.O."/>
            <person name="Kuo R.C."/>
            <person name="Labutti K."/>
            <person name="Haridas S."/>
            <person name="Kuo A."/>
            <person name="Salamov A."/>
            <person name="Ahrendt S.R."/>
            <person name="Lipzen A."/>
            <person name="Sullivan W."/>
            <person name="Andreopoulos W.B."/>
            <person name="Clum A."/>
            <person name="Lindquist E."/>
            <person name="Daum C."/>
            <person name="Ramamoorthy G.K."/>
            <person name="Gryganskyi A."/>
            <person name="Culley D."/>
            <person name="Magnuson J.K."/>
            <person name="James T.Y."/>
            <person name="O'Malley M.A."/>
            <person name="Stajich J.E."/>
            <person name="Spatafora J.W."/>
            <person name="Visel A."/>
            <person name="Grigoriev I.V."/>
        </authorList>
    </citation>
    <scope>NUCLEOTIDE SEQUENCE [LARGE SCALE GENOMIC DNA]</scope>
    <source>
        <strain evidence="10 11">62-1032</strain>
    </source>
</reference>
<feature type="compositionally biased region" description="Polar residues" evidence="8">
    <location>
        <begin position="476"/>
        <end position="494"/>
    </location>
</feature>
<comment type="caution">
    <text evidence="10">The sequence shown here is derived from an EMBL/GenBank/DDBJ whole genome shotgun (WGS) entry which is preliminary data.</text>
</comment>
<dbReference type="SMART" id="SM00845">
    <property type="entry name" value="GatB_Yqey"/>
    <property type="match status" value="1"/>
</dbReference>
<evidence type="ECO:0000256" key="1">
    <source>
        <dbReference type="ARBA" id="ARBA00005306"/>
    </source>
</evidence>
<comment type="similarity">
    <text evidence="1 7">Belongs to the GatB/GatE family. GatB subfamily.</text>
</comment>
<dbReference type="NCBIfam" id="NF004014">
    <property type="entry name" value="PRK05477.1-4"/>
    <property type="match status" value="1"/>
</dbReference>
<feature type="domain" description="Asn/Gln amidotransferase" evidence="9">
    <location>
        <begin position="404"/>
        <end position="558"/>
    </location>
</feature>
<dbReference type="HAMAP" id="MF_00121">
    <property type="entry name" value="GatB"/>
    <property type="match status" value="1"/>
</dbReference>
<dbReference type="SUPFAM" id="SSF55931">
    <property type="entry name" value="Glutamine synthetase/guanido kinase"/>
    <property type="match status" value="1"/>
</dbReference>
<sequence length="561" mass="60096">MSRPTSSLACTCRALQQRVRTPSPARTSLRQLHSSAAAFASSKSKGKGKQVDRWPGWEPVIGLELHVQLKGNVKLLSPARALYEAPPNSQIAPFDAALPGSLPTLGAEPVRLALLACLALKSNINPASTFDRKHYFYPDLPAGFQVTQKYSPLAKGGEVRIRSEAGGSSRAFSVRLDQIQLEQDTAKSSHDPETGMTLIDLNRAGAALIEIVTEPDMRTPEEAAAFVRALQAILRHVGTSDANMDRGELRCDVNVSVQRTAPGSPRGTRCEVKNLNGVRFLQGAIESEIARQIGELEAGRAVVQATRGYDAVTGQTFFLRGKEDAPDYRYMPDPELGPVVVSEARLSALRQALPELPDEAFDRLQTQYSLSPRDAGILVALGERMDDDAAEGGTSHSQAGAGVRFFEEVAKGREGKVAANWVLHELLGQLSKANLTLINSPISPSELGRLIDAVTTGSLTGTSAKSLLRTFLSSPPSTRPSLDSLIASNATTPSPADGSADEALNALCADVIEALPVEAAKVRAGQEKVLMRMVGEVMKRSKGRADAKKVGERLKELLKGE</sequence>
<dbReference type="AlphaFoldDB" id="A0A1Y2F2U4"/>
<dbReference type="InterPro" id="IPR023168">
    <property type="entry name" value="GatB_Yqey_C_2"/>
</dbReference>
<name>A0A1Y2F2U4_9BASI</name>
<evidence type="ECO:0000256" key="8">
    <source>
        <dbReference type="SAM" id="MobiDB-lite"/>
    </source>
</evidence>
<keyword evidence="11" id="KW-1185">Reference proteome</keyword>
<dbReference type="NCBIfam" id="NF004012">
    <property type="entry name" value="PRK05477.1-2"/>
    <property type="match status" value="1"/>
</dbReference>
<accession>A0A1Y2F2U4</accession>
<dbReference type="InterPro" id="IPR006075">
    <property type="entry name" value="Asn/Gln-tRNA_Trfase_suB/E_cat"/>
</dbReference>
<feature type="region of interest" description="Disordered" evidence="8">
    <location>
        <begin position="476"/>
        <end position="498"/>
    </location>
</feature>
<dbReference type="PANTHER" id="PTHR11659">
    <property type="entry name" value="GLUTAMYL-TRNA GLN AMIDOTRANSFERASE SUBUNIT B MITOCHONDRIAL AND PROKARYOTIC PET112-RELATED"/>
    <property type="match status" value="1"/>
</dbReference>
<dbReference type="EC" id="6.3.5.-" evidence="7"/>
<evidence type="ECO:0000313" key="10">
    <source>
        <dbReference type="EMBL" id="ORY78007.1"/>
    </source>
</evidence>
<dbReference type="NCBIfam" id="TIGR00133">
    <property type="entry name" value="gatB"/>
    <property type="match status" value="1"/>
</dbReference>
<dbReference type="STRING" id="106004.A0A1Y2F2U4"/>
<evidence type="ECO:0000256" key="3">
    <source>
        <dbReference type="ARBA" id="ARBA00022741"/>
    </source>
</evidence>
<dbReference type="GO" id="GO:0050567">
    <property type="term" value="F:glutaminyl-tRNA synthase (glutamine-hydrolyzing) activity"/>
    <property type="evidence" value="ECO:0007669"/>
    <property type="project" value="UniProtKB-UniRule"/>
</dbReference>
<evidence type="ECO:0000259" key="9">
    <source>
        <dbReference type="SMART" id="SM00845"/>
    </source>
</evidence>
<keyword evidence="5 7" id="KW-0648">Protein biosynthesis</keyword>
<evidence type="ECO:0000256" key="5">
    <source>
        <dbReference type="ARBA" id="ARBA00022917"/>
    </source>
</evidence>
<dbReference type="InParanoid" id="A0A1Y2F2U4"/>
<evidence type="ECO:0000256" key="6">
    <source>
        <dbReference type="ARBA" id="ARBA00047913"/>
    </source>
</evidence>
<keyword evidence="7" id="KW-0496">Mitochondrion</keyword>
<comment type="subcellular location">
    <subcellularLocation>
        <location evidence="7">Mitochondrion</location>
    </subcellularLocation>
</comment>
<dbReference type="OrthoDB" id="1722066at2759"/>
<dbReference type="EMBL" id="MCGR01000030">
    <property type="protein sequence ID" value="ORY78007.1"/>
    <property type="molecule type" value="Genomic_DNA"/>
</dbReference>
<evidence type="ECO:0000256" key="7">
    <source>
        <dbReference type="HAMAP-Rule" id="MF_03147"/>
    </source>
</evidence>
<dbReference type="GO" id="GO:0032543">
    <property type="term" value="P:mitochondrial translation"/>
    <property type="evidence" value="ECO:0007669"/>
    <property type="project" value="UniProtKB-UniRule"/>
</dbReference>
<comment type="subunit">
    <text evidence="7">Subunit of the heterotrimeric GatCAB amidotransferase (AdT) complex, composed of A, B and C subunits.</text>
</comment>
<proteinExistence type="inferred from homology"/>
<dbReference type="InterPro" id="IPR018027">
    <property type="entry name" value="Asn/Gln_amidotransferase"/>
</dbReference>
<comment type="catalytic activity">
    <reaction evidence="6 7">
        <text>L-glutamyl-tRNA(Gln) + L-glutamine + ATP + H2O = L-glutaminyl-tRNA(Gln) + L-glutamate + ADP + phosphate + H(+)</text>
        <dbReference type="Rhea" id="RHEA:17521"/>
        <dbReference type="Rhea" id="RHEA-COMP:9681"/>
        <dbReference type="Rhea" id="RHEA-COMP:9684"/>
        <dbReference type="ChEBI" id="CHEBI:15377"/>
        <dbReference type="ChEBI" id="CHEBI:15378"/>
        <dbReference type="ChEBI" id="CHEBI:29985"/>
        <dbReference type="ChEBI" id="CHEBI:30616"/>
        <dbReference type="ChEBI" id="CHEBI:43474"/>
        <dbReference type="ChEBI" id="CHEBI:58359"/>
        <dbReference type="ChEBI" id="CHEBI:78520"/>
        <dbReference type="ChEBI" id="CHEBI:78521"/>
        <dbReference type="ChEBI" id="CHEBI:456216"/>
    </reaction>
</comment>
<dbReference type="PROSITE" id="PS01234">
    <property type="entry name" value="GATB"/>
    <property type="match status" value="1"/>
</dbReference>
<dbReference type="GO" id="GO:0005739">
    <property type="term" value="C:mitochondrion"/>
    <property type="evidence" value="ECO:0007669"/>
    <property type="project" value="UniProtKB-SubCell"/>
</dbReference>
<dbReference type="InterPro" id="IPR017959">
    <property type="entry name" value="Asn/Gln-tRNA_amidoTrfase_suB/E"/>
</dbReference>
<dbReference type="InterPro" id="IPR004413">
    <property type="entry name" value="GatB"/>
</dbReference>